<dbReference type="InterPro" id="IPR020846">
    <property type="entry name" value="MFS_dom"/>
</dbReference>
<reference evidence="8 9" key="1">
    <citation type="submission" date="2023-08" db="EMBL/GenBank/DDBJ databases">
        <title>Black Yeasts Isolated from many extreme environments.</title>
        <authorList>
            <person name="Coleine C."/>
            <person name="Stajich J.E."/>
            <person name="Selbmann L."/>
        </authorList>
    </citation>
    <scope>NUCLEOTIDE SEQUENCE [LARGE SCALE GENOMIC DNA]</scope>
    <source>
        <strain evidence="8 9">CCFEE 5935</strain>
    </source>
</reference>
<dbReference type="InterPro" id="IPR005829">
    <property type="entry name" value="Sugar_transporter_CS"/>
</dbReference>
<dbReference type="GO" id="GO:0016020">
    <property type="term" value="C:membrane"/>
    <property type="evidence" value="ECO:0007669"/>
    <property type="project" value="UniProtKB-SubCell"/>
</dbReference>
<feature type="transmembrane region" description="Helical" evidence="6">
    <location>
        <begin position="12"/>
        <end position="37"/>
    </location>
</feature>
<feature type="transmembrane region" description="Helical" evidence="6">
    <location>
        <begin position="445"/>
        <end position="466"/>
    </location>
</feature>
<dbReference type="PANTHER" id="PTHR48022:SF11">
    <property type="entry name" value="MONOSACCHARIDE TRANSPORTER (HXT8), PUTATIVE (AFU_ORTHOLOGUE AFUA_2G08120)-RELATED"/>
    <property type="match status" value="1"/>
</dbReference>
<dbReference type="GO" id="GO:0005351">
    <property type="term" value="F:carbohydrate:proton symporter activity"/>
    <property type="evidence" value="ECO:0007669"/>
    <property type="project" value="TreeGrafter"/>
</dbReference>
<dbReference type="RefSeq" id="XP_064660925.1">
    <property type="nucleotide sequence ID" value="XM_064800974.1"/>
</dbReference>
<comment type="similarity">
    <text evidence="2">Belongs to the major facilitator superfamily. Sugar transporter (TC 2.A.1.1) family.</text>
</comment>
<dbReference type="PANTHER" id="PTHR48022">
    <property type="entry name" value="PLASTIDIC GLUCOSE TRANSPORTER 4"/>
    <property type="match status" value="1"/>
</dbReference>
<feature type="transmembrane region" description="Helical" evidence="6">
    <location>
        <begin position="184"/>
        <end position="201"/>
    </location>
</feature>
<keyword evidence="9" id="KW-1185">Reference proteome</keyword>
<feature type="transmembrane region" description="Helical" evidence="6">
    <location>
        <begin position="116"/>
        <end position="137"/>
    </location>
</feature>
<keyword evidence="5 6" id="KW-0472">Membrane</keyword>
<dbReference type="PROSITE" id="PS00216">
    <property type="entry name" value="SUGAR_TRANSPORT_1"/>
    <property type="match status" value="1"/>
</dbReference>
<dbReference type="GeneID" id="89925064"/>
<evidence type="ECO:0000256" key="5">
    <source>
        <dbReference type="ARBA" id="ARBA00023136"/>
    </source>
</evidence>
<name>A0AAV9PHU3_9PEZI</name>
<dbReference type="InterPro" id="IPR050360">
    <property type="entry name" value="MFS_Sugar_Transporters"/>
</dbReference>
<dbReference type="SUPFAM" id="SSF103473">
    <property type="entry name" value="MFS general substrate transporter"/>
    <property type="match status" value="1"/>
</dbReference>
<sequence length="514" mass="56270">MVRHTSGGRQFNWLNLLTIIAMSFGSMTYGYSASIISTTLSQPSFNAYFDLDTRSDATALISTMNGLYQVGGFLGVFTVSWFADKWGRRAAIGVSALITLVTGALLAGSVNVAMFIVVRFFSGAGAFMILSAVPIWMNEVTPPRNRGMLVDIHGAALLFGYFLAAWVGYGFFHLDSPNAWRAPLAFQCLPALIVLVGLPFMPESPRFLLIHDRYDEAAANLKRLHTSDEAAVELEQISHQMQIDRTLPSSYWALVTKPSYRKRTLLCLGTTCGIQFSGILVINNYGPILYGNLGYDVDQQLVLLGGWLTLAFGSGVLSLFLVDHFPRPKLIGGGIAACSECDRMNERDAVDADTVLVVCLIIECALVAEFVGTTNTAALSAAVAMFYIYVIFYELTLDGLQFAYIGELFPTHLRAKGMNIGVAGICLMNIIWLQAAPTAFANIGWQFYLCFIIPGCLMAGLIYFTFPDTWGVPLEEVAAMFGDHDEIYDASKHAKEEINAEHSEKVSVDDKSAV</sequence>
<evidence type="ECO:0000256" key="1">
    <source>
        <dbReference type="ARBA" id="ARBA00004141"/>
    </source>
</evidence>
<dbReference type="AlphaFoldDB" id="A0AAV9PHU3"/>
<feature type="transmembrane region" description="Helical" evidence="6">
    <location>
        <begin position="149"/>
        <end position="172"/>
    </location>
</feature>
<dbReference type="InterPro" id="IPR036259">
    <property type="entry name" value="MFS_trans_sf"/>
</dbReference>
<evidence type="ECO:0000256" key="2">
    <source>
        <dbReference type="ARBA" id="ARBA00010992"/>
    </source>
</evidence>
<dbReference type="EMBL" id="JAVRRT010000005">
    <property type="protein sequence ID" value="KAK5172081.1"/>
    <property type="molecule type" value="Genomic_DNA"/>
</dbReference>
<keyword evidence="4 6" id="KW-1133">Transmembrane helix</keyword>
<protein>
    <recommendedName>
        <fullName evidence="7">Major facilitator superfamily (MFS) profile domain-containing protein</fullName>
    </recommendedName>
</protein>
<proteinExistence type="inferred from homology"/>
<evidence type="ECO:0000256" key="4">
    <source>
        <dbReference type="ARBA" id="ARBA00022989"/>
    </source>
</evidence>
<dbReference type="Gene3D" id="1.20.1250.20">
    <property type="entry name" value="MFS general substrate transporter like domains"/>
    <property type="match status" value="1"/>
</dbReference>
<evidence type="ECO:0000256" key="3">
    <source>
        <dbReference type="ARBA" id="ARBA00022692"/>
    </source>
</evidence>
<evidence type="ECO:0000259" key="7">
    <source>
        <dbReference type="PROSITE" id="PS50850"/>
    </source>
</evidence>
<organism evidence="8 9">
    <name type="scientific">Saxophila tyrrhenica</name>
    <dbReference type="NCBI Taxonomy" id="1690608"/>
    <lineage>
        <taxon>Eukaryota</taxon>
        <taxon>Fungi</taxon>
        <taxon>Dikarya</taxon>
        <taxon>Ascomycota</taxon>
        <taxon>Pezizomycotina</taxon>
        <taxon>Dothideomycetes</taxon>
        <taxon>Dothideomycetidae</taxon>
        <taxon>Mycosphaerellales</taxon>
        <taxon>Extremaceae</taxon>
        <taxon>Saxophila</taxon>
    </lineage>
</organism>
<evidence type="ECO:0000313" key="9">
    <source>
        <dbReference type="Proteomes" id="UP001337655"/>
    </source>
</evidence>
<keyword evidence="3 6" id="KW-0812">Transmembrane</keyword>
<dbReference type="InterPro" id="IPR005828">
    <property type="entry name" value="MFS_sugar_transport-like"/>
</dbReference>
<feature type="transmembrane region" description="Helical" evidence="6">
    <location>
        <begin position="302"/>
        <end position="322"/>
    </location>
</feature>
<comment type="caution">
    <text evidence="8">The sequence shown here is derived from an EMBL/GenBank/DDBJ whole genome shotgun (WGS) entry which is preliminary data.</text>
</comment>
<accession>A0AAV9PHU3</accession>
<dbReference type="PROSITE" id="PS50850">
    <property type="entry name" value="MFS"/>
    <property type="match status" value="1"/>
</dbReference>
<feature type="domain" description="Major facilitator superfamily (MFS) profile" evidence="7">
    <location>
        <begin position="18"/>
        <end position="470"/>
    </location>
</feature>
<comment type="subcellular location">
    <subcellularLocation>
        <location evidence="1">Membrane</location>
        <topology evidence="1">Multi-pass membrane protein</topology>
    </subcellularLocation>
</comment>
<dbReference type="Proteomes" id="UP001337655">
    <property type="component" value="Unassembled WGS sequence"/>
</dbReference>
<feature type="transmembrane region" description="Helical" evidence="6">
    <location>
        <begin position="90"/>
        <end position="110"/>
    </location>
</feature>
<dbReference type="Pfam" id="PF00083">
    <property type="entry name" value="Sugar_tr"/>
    <property type="match status" value="1"/>
</dbReference>
<feature type="transmembrane region" description="Helical" evidence="6">
    <location>
        <begin position="377"/>
        <end position="396"/>
    </location>
</feature>
<evidence type="ECO:0000313" key="8">
    <source>
        <dbReference type="EMBL" id="KAK5172081.1"/>
    </source>
</evidence>
<feature type="transmembrane region" description="Helical" evidence="6">
    <location>
        <begin position="264"/>
        <end position="282"/>
    </location>
</feature>
<evidence type="ECO:0000256" key="6">
    <source>
        <dbReference type="SAM" id="Phobius"/>
    </source>
</evidence>
<feature type="transmembrane region" description="Helical" evidence="6">
    <location>
        <begin position="417"/>
        <end position="433"/>
    </location>
</feature>
<feature type="transmembrane region" description="Helical" evidence="6">
    <location>
        <begin position="57"/>
        <end position="83"/>
    </location>
</feature>
<gene>
    <name evidence="8" type="ORF">LTR77_003718</name>
</gene>